<gene>
    <name evidence="1" type="ORF">CTM88_02395</name>
</gene>
<dbReference type="EMBL" id="PYMK01000002">
    <property type="protein sequence ID" value="PSU31108.1"/>
    <property type="molecule type" value="Genomic_DNA"/>
</dbReference>
<proteinExistence type="predicted"/>
<protein>
    <submittedName>
        <fullName evidence="1">Uncharacterized protein</fullName>
    </submittedName>
</protein>
<name>A0A2T3IRY1_9GAMM</name>
<dbReference type="OrthoDB" id="9135507at2"/>
<reference evidence="1 2" key="1">
    <citation type="submission" date="2018-03" db="EMBL/GenBank/DDBJ databases">
        <title>Whole genome sequencing of Histamine producing bacteria.</title>
        <authorList>
            <person name="Butler K."/>
        </authorList>
    </citation>
    <scope>NUCLEOTIDE SEQUENCE [LARGE SCALE GENOMIC DNA]</scope>
    <source>
        <strain evidence="1 2">BS2</strain>
    </source>
</reference>
<dbReference type="AlphaFoldDB" id="A0A2T3IRY1"/>
<dbReference type="Proteomes" id="UP000240254">
    <property type="component" value="Unassembled WGS sequence"/>
</dbReference>
<dbReference type="RefSeq" id="WP_065176290.1">
    <property type="nucleotide sequence ID" value="NZ_LZFA01000001.1"/>
</dbReference>
<accession>A0A2T3IRY1</accession>
<evidence type="ECO:0000313" key="1">
    <source>
        <dbReference type="EMBL" id="PSU31108.1"/>
    </source>
</evidence>
<comment type="caution">
    <text evidence="1">The sequence shown here is derived from an EMBL/GenBank/DDBJ whole genome shotgun (WGS) entry which is preliminary data.</text>
</comment>
<evidence type="ECO:0000313" key="2">
    <source>
        <dbReference type="Proteomes" id="UP000240254"/>
    </source>
</evidence>
<organism evidence="1 2">
    <name type="scientific">Photobacterium aquimaris</name>
    <dbReference type="NCBI Taxonomy" id="512643"/>
    <lineage>
        <taxon>Bacteria</taxon>
        <taxon>Pseudomonadati</taxon>
        <taxon>Pseudomonadota</taxon>
        <taxon>Gammaproteobacteria</taxon>
        <taxon>Vibrionales</taxon>
        <taxon>Vibrionaceae</taxon>
        <taxon>Photobacterium</taxon>
    </lineage>
</organism>
<sequence>MKLIGVQSIFQDYQSHIQEQLSGRPELSICLKIFSYLTSLESFKLQYVTYGTLMQITNSDSDHFPELVKATDFLTTPNAHLLDMYFEYCDESMEDPEPIDNRSVHKALSKGEFYHPLSGETIYNFSNYIYPVFRPSTKLVEFRHNIISECK</sequence>